<name>A0A0D0X1T3_9ACTN</name>
<dbReference type="EMBL" id="JXSX01000001">
    <property type="protein sequence ID" value="KIR64904.1"/>
    <property type="molecule type" value="Genomic_DNA"/>
</dbReference>
<dbReference type="InterPro" id="IPR008775">
    <property type="entry name" value="Phytyl_CoA_dOase-like"/>
</dbReference>
<comment type="caution">
    <text evidence="1">The sequence shown here is derived from an EMBL/GenBank/DDBJ whole genome shotgun (WGS) entry which is preliminary data.</text>
</comment>
<dbReference type="Gene3D" id="2.60.120.620">
    <property type="entry name" value="q2cbj1_9rhob like domain"/>
    <property type="match status" value="1"/>
</dbReference>
<dbReference type="GeneID" id="301303492"/>
<dbReference type="SUPFAM" id="SSF51197">
    <property type="entry name" value="Clavaminate synthase-like"/>
    <property type="match status" value="1"/>
</dbReference>
<dbReference type="RefSeq" id="WP_043961656.1">
    <property type="nucleotide sequence ID" value="NZ_JBEZEN010000001.1"/>
</dbReference>
<dbReference type="AlphaFoldDB" id="A0A0D0X1T3"/>
<accession>A0A0D0X1T3</accession>
<evidence type="ECO:0008006" key="3">
    <source>
        <dbReference type="Google" id="ProtNLM"/>
    </source>
</evidence>
<proteinExistence type="predicted"/>
<protein>
    <recommendedName>
        <fullName evidence="3">Phytanoyl-CoA dioxygenase (PhyH)</fullName>
    </recommendedName>
</protein>
<organism evidence="1 2">
    <name type="scientific">Micromonospora haikouensis</name>
    <dbReference type="NCBI Taxonomy" id="686309"/>
    <lineage>
        <taxon>Bacteria</taxon>
        <taxon>Bacillati</taxon>
        <taxon>Actinomycetota</taxon>
        <taxon>Actinomycetes</taxon>
        <taxon>Micromonosporales</taxon>
        <taxon>Micromonosporaceae</taxon>
        <taxon>Micromonospora</taxon>
    </lineage>
</organism>
<keyword evidence="2" id="KW-1185">Reference proteome</keyword>
<dbReference type="OrthoDB" id="9796766at2"/>
<dbReference type="Pfam" id="PF05721">
    <property type="entry name" value="PhyH"/>
    <property type="match status" value="1"/>
</dbReference>
<evidence type="ECO:0000313" key="2">
    <source>
        <dbReference type="Proteomes" id="UP000032254"/>
    </source>
</evidence>
<dbReference type="PATRIC" id="fig|47853.6.peg.1033"/>
<gene>
    <name evidence="1" type="ORF">TK50_04855</name>
</gene>
<reference evidence="1 2" key="1">
    <citation type="submission" date="2015-01" db="EMBL/GenBank/DDBJ databases">
        <title>Sequencing and annotation of Micromonospora carbonacea strain JXNU-1 genome.</title>
        <authorList>
            <person name="Long Z."/>
            <person name="Huang Y."/>
            <person name="Jiang Y."/>
        </authorList>
    </citation>
    <scope>NUCLEOTIDE SEQUENCE [LARGE SCALE GENOMIC DNA]</scope>
    <source>
        <strain evidence="1 2">JXNU-1</strain>
    </source>
</reference>
<evidence type="ECO:0000313" key="1">
    <source>
        <dbReference type="EMBL" id="KIR64904.1"/>
    </source>
</evidence>
<dbReference type="GO" id="GO:0016706">
    <property type="term" value="F:2-oxoglutarate-dependent dioxygenase activity"/>
    <property type="evidence" value="ECO:0007669"/>
    <property type="project" value="UniProtKB-ARBA"/>
</dbReference>
<dbReference type="Proteomes" id="UP000032254">
    <property type="component" value="Unassembled WGS sequence"/>
</dbReference>
<sequence length="267" mass="29728">MLIPPSQTQPMSTRELYLFDTMGLLRIPGFLSPDAVEVCRAEVRRLSSTAALGDGEKEKVEDLVGNSAHFAELAASEAVRALVEPLVNQPYRLIESYALRRTRQSVFYLHNGSGEVLHYAGDRVARRNMSYMHTFHDGKLYCMFVKVLIYLSDVLSDDDGPFCYLQGSHKANFAWFPDGDSGSPNAWVSETGNPRAALTRENFPSLEFVRARAGDALVINEALLHGSLQKASGGERILTALGFAPSFVTDWKRLDPRSDDIQRLGHY</sequence>